<dbReference type="InterPro" id="IPR052939">
    <property type="entry name" value="23S_rRNA_MeTrnsfrase_RlmA"/>
</dbReference>
<keyword evidence="2" id="KW-1185">Reference proteome</keyword>
<keyword evidence="1" id="KW-0808">Transferase</keyword>
<reference evidence="1 2" key="1">
    <citation type="submission" date="2017-07" db="EMBL/GenBank/DDBJ databases">
        <title>Complete genome sequence of Actinoalloteichus hoggarensis DSM 45943, type strain of Actinoalloteichus hoggarensis.</title>
        <authorList>
            <person name="Ruckert C."/>
            <person name="Nouioui I."/>
            <person name="Willmese J."/>
            <person name="van Wezel G."/>
            <person name="Klenk H.-P."/>
            <person name="Kalinowski J."/>
            <person name="Zotchev S.B."/>
        </authorList>
    </citation>
    <scope>NUCLEOTIDE SEQUENCE [LARGE SCALE GENOMIC DNA]</scope>
    <source>
        <strain evidence="1 2">DSM 45943</strain>
    </source>
</reference>
<sequence length="263" mass="28365">MLQRSDTIGAVDYDALISEGLTTPFEGWDFGALAGRLPVGEEALPWRYADLAREHLAAAGSLLDLGTGGGELLTSLGPLPARTAATEGHPPNVPVARRRLAPLGVMVADVSKGEPDTLPYPDASFDLVLSRHESYEPEEVRRVLVPGGVFLTQQVGGRDLAEVNAALGAGPHTYREWCLAAAEAELSGSGFEITRRGEAAVPGTIDDVGALVLFLRITPWHVPDFDVVRYDDRLRALHARLRQGRPLRVHSHRFMLTARTPAA</sequence>
<dbReference type="RefSeq" id="WP_211290536.1">
    <property type="nucleotide sequence ID" value="NZ_CP022521.1"/>
</dbReference>
<dbReference type="AlphaFoldDB" id="A0A221VZ36"/>
<dbReference type="Gene3D" id="3.40.50.150">
    <property type="entry name" value="Vaccinia Virus protein VP39"/>
    <property type="match status" value="1"/>
</dbReference>
<evidence type="ECO:0000313" key="2">
    <source>
        <dbReference type="Proteomes" id="UP000204221"/>
    </source>
</evidence>
<dbReference type="Proteomes" id="UP000204221">
    <property type="component" value="Chromosome"/>
</dbReference>
<dbReference type="Pfam" id="PF08241">
    <property type="entry name" value="Methyltransf_11"/>
    <property type="match status" value="1"/>
</dbReference>
<dbReference type="PANTHER" id="PTHR43460:SF1">
    <property type="entry name" value="METHYLTRANSFERASE TYPE 11 DOMAIN-CONTAINING PROTEIN"/>
    <property type="match status" value="1"/>
</dbReference>
<dbReference type="SUPFAM" id="SSF53335">
    <property type="entry name" value="S-adenosyl-L-methionine-dependent methyltransferases"/>
    <property type="match status" value="1"/>
</dbReference>
<gene>
    <name evidence="1" type="ORF">AHOG_05720</name>
</gene>
<dbReference type="InterPro" id="IPR029063">
    <property type="entry name" value="SAM-dependent_MTases_sf"/>
</dbReference>
<evidence type="ECO:0000313" key="1">
    <source>
        <dbReference type="EMBL" id="ASO18797.1"/>
    </source>
</evidence>
<accession>A0A221VZ36</accession>
<dbReference type="GO" id="GO:0008757">
    <property type="term" value="F:S-adenosylmethionine-dependent methyltransferase activity"/>
    <property type="evidence" value="ECO:0007669"/>
    <property type="project" value="InterPro"/>
</dbReference>
<dbReference type="GO" id="GO:0032259">
    <property type="term" value="P:methylation"/>
    <property type="evidence" value="ECO:0007669"/>
    <property type="project" value="UniProtKB-KW"/>
</dbReference>
<name>A0A221VZ36_9PSEU</name>
<protein>
    <submittedName>
        <fullName evidence="1">Methyltransferase domain protein</fullName>
    </submittedName>
</protein>
<dbReference type="EMBL" id="CP022521">
    <property type="protein sequence ID" value="ASO18797.1"/>
    <property type="molecule type" value="Genomic_DNA"/>
</dbReference>
<keyword evidence="1" id="KW-0489">Methyltransferase</keyword>
<proteinExistence type="predicted"/>
<dbReference type="PANTHER" id="PTHR43460">
    <property type="entry name" value="METHYLTRANSFERASE"/>
    <property type="match status" value="1"/>
</dbReference>
<dbReference type="CDD" id="cd02440">
    <property type="entry name" value="AdoMet_MTases"/>
    <property type="match status" value="1"/>
</dbReference>
<dbReference type="KEGG" id="ahg:AHOG_05720"/>
<dbReference type="InterPro" id="IPR013216">
    <property type="entry name" value="Methyltransf_11"/>
</dbReference>
<organism evidence="1 2">
    <name type="scientific">Actinoalloteichus hoggarensis</name>
    <dbReference type="NCBI Taxonomy" id="1470176"/>
    <lineage>
        <taxon>Bacteria</taxon>
        <taxon>Bacillati</taxon>
        <taxon>Actinomycetota</taxon>
        <taxon>Actinomycetes</taxon>
        <taxon>Pseudonocardiales</taxon>
        <taxon>Pseudonocardiaceae</taxon>
        <taxon>Actinoalloteichus</taxon>
    </lineage>
</organism>